<keyword evidence="3" id="KW-1185">Reference proteome</keyword>
<sequence>MEEPVICPWCHTEIVWDEELGPEEHCPHCENELNAYRTISLELDGEDEDDASGKSQLKERQSRYGREEEQEEMDEFPYGGYREISPAQMMLQGKVEAILDGQDEVPECPSCREYMLEAGVQAIGPEGFTAKVDKQSGAALLEAPFEVIWYVCPSCFQTSSRLAGADREKLLKRIAASETTE</sequence>
<dbReference type="OrthoDB" id="2665608at2"/>
<reference evidence="2 3" key="1">
    <citation type="submission" date="2018-06" db="EMBL/GenBank/DDBJ databases">
        <title>Paenibacillus imtechensis sp. nov.</title>
        <authorList>
            <person name="Pinnaka A.K."/>
            <person name="Singh H."/>
            <person name="Kaur M."/>
        </authorList>
    </citation>
    <scope>NUCLEOTIDE SEQUENCE [LARGE SCALE GENOMIC DNA]</scope>
    <source>
        <strain evidence="2 3">SMB1</strain>
    </source>
</reference>
<feature type="region of interest" description="Disordered" evidence="1">
    <location>
        <begin position="45"/>
        <end position="75"/>
    </location>
</feature>
<evidence type="ECO:0000313" key="3">
    <source>
        <dbReference type="Proteomes" id="UP000249522"/>
    </source>
</evidence>
<proteinExistence type="predicted"/>
<comment type="caution">
    <text evidence="2">The sequence shown here is derived from an EMBL/GenBank/DDBJ whole genome shotgun (WGS) entry which is preliminary data.</text>
</comment>
<organism evidence="2 3">
    <name type="scientific">Paenibacillus sambharensis</name>
    <dbReference type="NCBI Taxonomy" id="1803190"/>
    <lineage>
        <taxon>Bacteria</taxon>
        <taxon>Bacillati</taxon>
        <taxon>Bacillota</taxon>
        <taxon>Bacilli</taxon>
        <taxon>Bacillales</taxon>
        <taxon>Paenibacillaceae</taxon>
        <taxon>Paenibacillus</taxon>
    </lineage>
</organism>
<evidence type="ECO:0000313" key="2">
    <source>
        <dbReference type="EMBL" id="PZD95089.1"/>
    </source>
</evidence>
<accession>A0A2W1L8D6</accession>
<gene>
    <name evidence="2" type="ORF">DNH61_14440</name>
</gene>
<feature type="compositionally biased region" description="Basic and acidic residues" evidence="1">
    <location>
        <begin position="56"/>
        <end position="67"/>
    </location>
</feature>
<dbReference type="EMBL" id="QKRB01000045">
    <property type="protein sequence ID" value="PZD95089.1"/>
    <property type="molecule type" value="Genomic_DNA"/>
</dbReference>
<evidence type="ECO:0000256" key="1">
    <source>
        <dbReference type="SAM" id="MobiDB-lite"/>
    </source>
</evidence>
<dbReference type="Proteomes" id="UP000249522">
    <property type="component" value="Unassembled WGS sequence"/>
</dbReference>
<dbReference type="AlphaFoldDB" id="A0A2W1L8D6"/>
<protein>
    <submittedName>
        <fullName evidence="2">Uncharacterized protein</fullName>
    </submittedName>
</protein>
<dbReference type="RefSeq" id="WP_111147390.1">
    <property type="nucleotide sequence ID" value="NZ_QKRB01000045.1"/>
</dbReference>
<name>A0A2W1L8D6_9BACL</name>